<feature type="domain" description="Calcineurin-like phosphoesterase" evidence="1">
    <location>
        <begin position="6"/>
        <end position="232"/>
    </location>
</feature>
<dbReference type="Proteomes" id="UP001194746">
    <property type="component" value="Unassembled WGS sequence"/>
</dbReference>
<protein>
    <recommendedName>
        <fullName evidence="1">Calcineurin-like phosphoesterase domain-containing protein</fullName>
    </recommendedName>
</protein>
<dbReference type="Pfam" id="PF00149">
    <property type="entry name" value="Metallophos"/>
    <property type="match status" value="1"/>
</dbReference>
<dbReference type="PANTHER" id="PTHR37844">
    <property type="entry name" value="SER/THR PROTEIN PHOSPHATASE SUPERFAMILY (AFU_ORTHOLOGUE AFUA_1G14840)"/>
    <property type="match status" value="1"/>
</dbReference>
<evidence type="ECO:0000259" key="1">
    <source>
        <dbReference type="Pfam" id="PF00149"/>
    </source>
</evidence>
<dbReference type="GO" id="GO:0016787">
    <property type="term" value="F:hydrolase activity"/>
    <property type="evidence" value="ECO:0007669"/>
    <property type="project" value="InterPro"/>
</dbReference>
<dbReference type="InterPro" id="IPR029052">
    <property type="entry name" value="Metallo-depent_PP-like"/>
</dbReference>
<dbReference type="AlphaFoldDB" id="A0AAD4CDW0"/>
<organism evidence="2 3">
    <name type="scientific">Aspergillus nanangensis</name>
    <dbReference type="NCBI Taxonomy" id="2582783"/>
    <lineage>
        <taxon>Eukaryota</taxon>
        <taxon>Fungi</taxon>
        <taxon>Dikarya</taxon>
        <taxon>Ascomycota</taxon>
        <taxon>Pezizomycotina</taxon>
        <taxon>Eurotiomycetes</taxon>
        <taxon>Eurotiomycetidae</taxon>
        <taxon>Eurotiales</taxon>
        <taxon>Aspergillaceae</taxon>
        <taxon>Aspergillus</taxon>
        <taxon>Aspergillus subgen. Circumdati</taxon>
    </lineage>
</organism>
<keyword evidence="3" id="KW-1185">Reference proteome</keyword>
<reference evidence="2" key="1">
    <citation type="journal article" date="2019" name="Beilstein J. Org. Chem.">
        <title>Nanangenines: drimane sesquiterpenoids as the dominant metabolite cohort of a novel Australian fungus, Aspergillus nanangensis.</title>
        <authorList>
            <person name="Lacey H.J."/>
            <person name="Gilchrist C.L.M."/>
            <person name="Crombie A."/>
            <person name="Kalaitzis J.A."/>
            <person name="Vuong D."/>
            <person name="Rutledge P.J."/>
            <person name="Turner P."/>
            <person name="Pitt J.I."/>
            <person name="Lacey E."/>
            <person name="Chooi Y.H."/>
            <person name="Piggott A.M."/>
        </authorList>
    </citation>
    <scope>NUCLEOTIDE SEQUENCE</scope>
    <source>
        <strain evidence="2">MST-FP2251</strain>
    </source>
</reference>
<comment type="caution">
    <text evidence="2">The sequence shown here is derived from an EMBL/GenBank/DDBJ whole genome shotgun (WGS) entry which is preliminary data.</text>
</comment>
<evidence type="ECO:0000313" key="3">
    <source>
        <dbReference type="Proteomes" id="UP001194746"/>
    </source>
</evidence>
<dbReference type="EMBL" id="VCAU01000115">
    <property type="protein sequence ID" value="KAF9884660.1"/>
    <property type="molecule type" value="Genomic_DNA"/>
</dbReference>
<proteinExistence type="predicted"/>
<accession>A0AAD4CDW0</accession>
<evidence type="ECO:0000313" key="2">
    <source>
        <dbReference type="EMBL" id="KAF9884660.1"/>
    </source>
</evidence>
<name>A0AAD4CDW0_ASPNN</name>
<sequence length="268" mass="30504">MVSIQVVADLHLETPAAYDVIDIDPQAPYLALLGDIGNVKDAGFFSFITAQLSKFKIVFFLLGNHEPYHSSWPKVKGEIEDFVRDINVRRAHDESLSLGELVFLDQTRYDLDPEVTLLGCTLFSNVTKDQEERVSFGLNDFYYIQDWTVEAHREAHAADLTWLNEQVTELAQSEPNRRIIIFSHYSPTVALQATDPRHINSPITSGFATDLVGEACWESCQVRLWAFGHTHYNCDYLDEATGKRVMANQRGYYFAQAEGFDMKKVVEL</sequence>
<dbReference type="InterPro" id="IPR004843">
    <property type="entry name" value="Calcineurin-like_PHP"/>
</dbReference>
<gene>
    <name evidence="2" type="ORF">FE257_001353</name>
</gene>
<dbReference type="Gene3D" id="3.60.21.10">
    <property type="match status" value="1"/>
</dbReference>
<dbReference type="SUPFAM" id="SSF56300">
    <property type="entry name" value="Metallo-dependent phosphatases"/>
    <property type="match status" value="1"/>
</dbReference>
<reference evidence="2" key="2">
    <citation type="submission" date="2020-02" db="EMBL/GenBank/DDBJ databases">
        <authorList>
            <person name="Gilchrist C.L.M."/>
            <person name="Chooi Y.-H."/>
        </authorList>
    </citation>
    <scope>NUCLEOTIDE SEQUENCE</scope>
    <source>
        <strain evidence="2">MST-FP2251</strain>
    </source>
</reference>
<dbReference type="PANTHER" id="PTHR37844:SF2">
    <property type="entry name" value="SER_THR PROTEIN PHOSPHATASE SUPERFAMILY (AFU_ORTHOLOGUE AFUA_1G14840)"/>
    <property type="match status" value="1"/>
</dbReference>